<name>A0ABY5LBR6_9SPHN</name>
<reference evidence="6" key="1">
    <citation type="submission" date="2022-07" db="EMBL/GenBank/DDBJ databases">
        <title>Sphingomonas sp. nov., a novel bacterium isolated from the north slope of the Mount Everest.</title>
        <authorList>
            <person name="Cui X."/>
            <person name="Liu Y."/>
        </authorList>
    </citation>
    <scope>NUCLEOTIDE SEQUENCE</scope>
    <source>
        <strain evidence="6">S5-59</strain>
    </source>
</reference>
<evidence type="ECO:0000256" key="4">
    <source>
        <dbReference type="ARBA" id="ARBA00023239"/>
    </source>
</evidence>
<accession>A0ABY5LBR6</accession>
<comment type="pathway">
    <text evidence="1">Carbohydrate acid metabolism.</text>
</comment>
<gene>
    <name evidence="6" type="ORF">NMP03_02380</name>
</gene>
<dbReference type="SUPFAM" id="SSF51569">
    <property type="entry name" value="Aldolase"/>
    <property type="match status" value="1"/>
</dbReference>
<dbReference type="EMBL" id="CP101740">
    <property type="protein sequence ID" value="UUL83103.1"/>
    <property type="molecule type" value="Genomic_DNA"/>
</dbReference>
<dbReference type="NCBIfam" id="NF006600">
    <property type="entry name" value="PRK09140.1"/>
    <property type="match status" value="1"/>
</dbReference>
<dbReference type="Pfam" id="PF01081">
    <property type="entry name" value="Aldolase"/>
    <property type="match status" value="1"/>
</dbReference>
<dbReference type="PANTHER" id="PTHR30246">
    <property type="entry name" value="2-KETO-3-DEOXY-6-PHOSPHOGLUCONATE ALDOLASE"/>
    <property type="match status" value="1"/>
</dbReference>
<dbReference type="PANTHER" id="PTHR30246:SF1">
    <property type="entry name" value="2-DEHYDRO-3-DEOXY-6-PHOSPHOGALACTONATE ALDOLASE-RELATED"/>
    <property type="match status" value="1"/>
</dbReference>
<comment type="similarity">
    <text evidence="2">Belongs to the KHG/KDPG aldolase family.</text>
</comment>
<keyword evidence="7" id="KW-1185">Reference proteome</keyword>
<organism evidence="6 7">
    <name type="scientific">Sphingomonas qomolangmaensis</name>
    <dbReference type="NCBI Taxonomy" id="2918765"/>
    <lineage>
        <taxon>Bacteria</taxon>
        <taxon>Pseudomonadati</taxon>
        <taxon>Pseudomonadota</taxon>
        <taxon>Alphaproteobacteria</taxon>
        <taxon>Sphingomonadales</taxon>
        <taxon>Sphingomonadaceae</taxon>
        <taxon>Sphingomonas</taxon>
    </lineage>
</organism>
<evidence type="ECO:0000256" key="5">
    <source>
        <dbReference type="ARBA" id="ARBA00023277"/>
    </source>
</evidence>
<sequence length="211" mass="21377">MTNLHRFDAAFAACPLVAILRGVRPDEIEAIGDALVEAGFTLIEVPLNSPDPFASIELLARRFGDRAVVGAGTVLTVEDVLRVEATGGTLIIAPNANPSVISAAAERGLVAMPGIATPTEAFAALAAGAAALKLFPAEAASPKVLKAMRAVLPKDLRMLPVGGITPEAMGPWREAGAAGFGLGSALYAPGMTAAQVGERARAFVAALPSAG</sequence>
<dbReference type="InterPro" id="IPR013785">
    <property type="entry name" value="Aldolase_TIM"/>
</dbReference>
<protein>
    <submittedName>
        <fullName evidence="6">2-dehydro-3-deoxy-6-phosphogalactonate aldolase</fullName>
    </submittedName>
</protein>
<dbReference type="Gene3D" id="3.20.20.70">
    <property type="entry name" value="Aldolase class I"/>
    <property type="match status" value="1"/>
</dbReference>
<evidence type="ECO:0000256" key="2">
    <source>
        <dbReference type="ARBA" id="ARBA00006906"/>
    </source>
</evidence>
<dbReference type="RefSeq" id="WP_256506947.1">
    <property type="nucleotide sequence ID" value="NZ_CP101740.1"/>
</dbReference>
<keyword evidence="5" id="KW-0119">Carbohydrate metabolism</keyword>
<evidence type="ECO:0000313" key="7">
    <source>
        <dbReference type="Proteomes" id="UP001058533"/>
    </source>
</evidence>
<evidence type="ECO:0000256" key="1">
    <source>
        <dbReference type="ARBA" id="ARBA00004761"/>
    </source>
</evidence>
<proteinExistence type="inferred from homology"/>
<dbReference type="InterPro" id="IPR000887">
    <property type="entry name" value="Aldlse_KDPG_KHG"/>
</dbReference>
<comment type="subunit">
    <text evidence="3">Homotrimer.</text>
</comment>
<dbReference type="Proteomes" id="UP001058533">
    <property type="component" value="Chromosome"/>
</dbReference>
<evidence type="ECO:0000256" key="3">
    <source>
        <dbReference type="ARBA" id="ARBA00011233"/>
    </source>
</evidence>
<evidence type="ECO:0000313" key="6">
    <source>
        <dbReference type="EMBL" id="UUL83103.1"/>
    </source>
</evidence>
<keyword evidence="4" id="KW-0456">Lyase</keyword>
<dbReference type="CDD" id="cd00452">
    <property type="entry name" value="KDPG_aldolase"/>
    <property type="match status" value="1"/>
</dbReference>